<gene>
    <name evidence="9" type="ORF">EXU32_05455</name>
</gene>
<evidence type="ECO:0000256" key="3">
    <source>
        <dbReference type="ARBA" id="ARBA00022692"/>
    </source>
</evidence>
<dbReference type="GO" id="GO:0005886">
    <property type="term" value="C:plasma membrane"/>
    <property type="evidence" value="ECO:0007669"/>
    <property type="project" value="UniProtKB-SubCell"/>
</dbReference>
<dbReference type="PANTHER" id="PTHR47019:SF1">
    <property type="entry name" value="LIPID II FLIPPASE MURJ"/>
    <property type="match status" value="1"/>
</dbReference>
<feature type="transmembrane region" description="Helical" evidence="8">
    <location>
        <begin position="373"/>
        <end position="394"/>
    </location>
</feature>
<evidence type="ECO:0000256" key="6">
    <source>
        <dbReference type="ARBA" id="ARBA00022989"/>
    </source>
</evidence>
<evidence type="ECO:0000313" key="9">
    <source>
        <dbReference type="EMBL" id="QBF45750.1"/>
    </source>
</evidence>
<evidence type="ECO:0000256" key="1">
    <source>
        <dbReference type="ARBA" id="ARBA00004651"/>
    </source>
</evidence>
<feature type="transmembrane region" description="Helical" evidence="8">
    <location>
        <begin position="56"/>
        <end position="78"/>
    </location>
</feature>
<dbReference type="InterPro" id="IPR051050">
    <property type="entry name" value="Lipid_II_flippase_MurJ/MviN"/>
</dbReference>
<dbReference type="PRINTS" id="PR01806">
    <property type="entry name" value="VIRFACTRMVIN"/>
</dbReference>
<feature type="transmembrane region" description="Helical" evidence="8">
    <location>
        <begin position="292"/>
        <end position="311"/>
    </location>
</feature>
<feature type="transmembrane region" description="Helical" evidence="8">
    <location>
        <begin position="497"/>
        <end position="521"/>
    </location>
</feature>
<feature type="transmembrane region" description="Helical" evidence="8">
    <location>
        <begin position="406"/>
        <end position="423"/>
    </location>
</feature>
<evidence type="ECO:0000256" key="8">
    <source>
        <dbReference type="SAM" id="Phobius"/>
    </source>
</evidence>
<comment type="subcellular location">
    <subcellularLocation>
        <location evidence="1">Cell membrane</location>
        <topology evidence="1">Multi-pass membrane protein</topology>
    </subcellularLocation>
</comment>
<dbReference type="KEGG" id="jli:EXU32_05455"/>
<dbReference type="PANTHER" id="PTHR47019">
    <property type="entry name" value="LIPID II FLIPPASE MURJ"/>
    <property type="match status" value="1"/>
</dbReference>
<dbReference type="AlphaFoldDB" id="A0A4P6MVZ0"/>
<organism evidence="9 10">
    <name type="scientific">Janibacter limosus</name>
    <dbReference type="NCBI Taxonomy" id="53458"/>
    <lineage>
        <taxon>Bacteria</taxon>
        <taxon>Bacillati</taxon>
        <taxon>Actinomycetota</taxon>
        <taxon>Actinomycetes</taxon>
        <taxon>Micrococcales</taxon>
        <taxon>Intrasporangiaceae</taxon>
        <taxon>Janibacter</taxon>
    </lineage>
</organism>
<feature type="transmembrane region" description="Helical" evidence="8">
    <location>
        <begin position="99"/>
        <end position="121"/>
    </location>
</feature>
<evidence type="ECO:0000256" key="7">
    <source>
        <dbReference type="ARBA" id="ARBA00023136"/>
    </source>
</evidence>
<dbReference type="GO" id="GO:0009252">
    <property type="term" value="P:peptidoglycan biosynthetic process"/>
    <property type="evidence" value="ECO:0007669"/>
    <property type="project" value="UniProtKB-KW"/>
</dbReference>
<name>A0A4P6MVZ0_9MICO</name>
<dbReference type="InterPro" id="IPR004268">
    <property type="entry name" value="MurJ"/>
</dbReference>
<keyword evidence="2" id="KW-1003">Cell membrane</keyword>
<proteinExistence type="predicted"/>
<keyword evidence="6 8" id="KW-1133">Transmembrane helix</keyword>
<accession>A0A4P6MVZ0</accession>
<dbReference type="GO" id="GO:0015648">
    <property type="term" value="F:lipid-linked peptidoglycan transporter activity"/>
    <property type="evidence" value="ECO:0007669"/>
    <property type="project" value="TreeGrafter"/>
</dbReference>
<keyword evidence="5" id="KW-0573">Peptidoglycan synthesis</keyword>
<evidence type="ECO:0000256" key="4">
    <source>
        <dbReference type="ARBA" id="ARBA00022960"/>
    </source>
</evidence>
<protein>
    <submittedName>
        <fullName evidence="9">Virulence factor MviN</fullName>
    </submittedName>
</protein>
<evidence type="ECO:0000256" key="5">
    <source>
        <dbReference type="ARBA" id="ARBA00022984"/>
    </source>
</evidence>
<dbReference type="Pfam" id="PF03023">
    <property type="entry name" value="MurJ"/>
    <property type="match status" value="1"/>
</dbReference>
<keyword evidence="10" id="KW-1185">Reference proteome</keyword>
<feature type="transmembrane region" description="Helical" evidence="8">
    <location>
        <begin position="12"/>
        <end position="36"/>
    </location>
</feature>
<feature type="transmembrane region" description="Helical" evidence="8">
    <location>
        <begin position="435"/>
        <end position="457"/>
    </location>
</feature>
<evidence type="ECO:0000256" key="2">
    <source>
        <dbReference type="ARBA" id="ARBA00022475"/>
    </source>
</evidence>
<reference evidence="9 10" key="1">
    <citation type="submission" date="2019-02" db="EMBL/GenBank/DDBJ databases">
        <title>Genomic data mining of an Antarctic deep-sea actinobacterium, Janibacterlimosus P3-3-X1.</title>
        <authorList>
            <person name="Liao L."/>
            <person name="Chen B."/>
        </authorList>
    </citation>
    <scope>NUCLEOTIDE SEQUENCE [LARGE SCALE GENOMIC DNA]</scope>
    <source>
        <strain evidence="9 10">P3-3-X1</strain>
    </source>
</reference>
<keyword evidence="3 8" id="KW-0812">Transmembrane</keyword>
<keyword evidence="4" id="KW-0133">Cell shape</keyword>
<dbReference type="GO" id="GO:0008360">
    <property type="term" value="P:regulation of cell shape"/>
    <property type="evidence" value="ECO:0007669"/>
    <property type="project" value="UniProtKB-KW"/>
</dbReference>
<dbReference type="EMBL" id="CP036164">
    <property type="protein sequence ID" value="QBF45750.1"/>
    <property type="molecule type" value="Genomic_DNA"/>
</dbReference>
<dbReference type="Proteomes" id="UP000290408">
    <property type="component" value="Chromosome"/>
</dbReference>
<keyword evidence="7 8" id="KW-0472">Membrane</keyword>
<feature type="transmembrane region" description="Helical" evidence="8">
    <location>
        <begin position="206"/>
        <end position="229"/>
    </location>
</feature>
<dbReference type="OrthoDB" id="4350032at2"/>
<feature type="transmembrane region" description="Helical" evidence="8">
    <location>
        <begin position="166"/>
        <end position="186"/>
    </location>
</feature>
<evidence type="ECO:0000313" key="10">
    <source>
        <dbReference type="Proteomes" id="UP000290408"/>
    </source>
</evidence>
<feature type="transmembrane region" description="Helical" evidence="8">
    <location>
        <begin position="141"/>
        <end position="159"/>
    </location>
</feature>
<feature type="transmembrane region" description="Helical" evidence="8">
    <location>
        <begin position="250"/>
        <end position="272"/>
    </location>
</feature>
<feature type="transmembrane region" description="Helical" evidence="8">
    <location>
        <begin position="332"/>
        <end position="353"/>
    </location>
</feature>
<dbReference type="STRING" id="1216970.GCA_001570985_00149"/>
<dbReference type="GO" id="GO:0034204">
    <property type="term" value="P:lipid translocation"/>
    <property type="evidence" value="ECO:0007669"/>
    <property type="project" value="TreeGrafter"/>
</dbReference>
<feature type="transmembrane region" description="Helical" evidence="8">
    <location>
        <begin position="469"/>
        <end position="491"/>
    </location>
</feature>
<sequence length="542" mass="54303">MGPRPVSRVARDAGTVAAITVGARVIGFLRWVVFAWAVGAQGVGTVYQSVNTVPNIVYEIAAGGILAAVVVPLVAGRITAQSVGESADDVASALLTRTLAVLVPLALVLVLAAPLISRALLGDLEDRVDGAVALGTRLLVLFSPQVVLYGVGIVVSGVLQAHRRFVAAALAPLLSSLVVIATYVAWALMVPAGTGPEEVGTREWLLLGGGTTLGVVAMSVPLLVVATAAGIRLRPRWRLSQEIGARARSLAGAGVLALVAQQVTVLVTLAVANRSGGDGALVVQNYVQALYLLPYAVLAVPVATAVFPLLASSATGSPEVQASAASTLAASLRAVIVLGAAAVAGLIAAASPIGDVFAEIDRGSEGAHALQAMPSALIAMAPGLVAFGVTAVALRALYARGRPLRAGAHMAAGWLVAAVIPVLTLGDDSGARRTLVTLGLASTIGMGVAAVGLLSRVRADWGPGALSGLARAAVLAAAAVALGLLVHALARGHWPDAAAAATLLGAVVALGVAALVLLIGLRLDPALRGRVPGLRRAGRTRG</sequence>